<protein>
    <submittedName>
        <fullName evidence="1">Uncharacterized protein</fullName>
    </submittedName>
</protein>
<accession>A0A101M0K2</accession>
<proteinExistence type="predicted"/>
<reference evidence="1" key="1">
    <citation type="journal article" date="2015" name="Genome Biol. Evol.">
        <title>Organellar Genomes of White Spruce (Picea glauca): Assembly and Annotation.</title>
        <authorList>
            <person name="Jackman S.D."/>
            <person name="Warren R.L."/>
            <person name="Gibb E.A."/>
            <person name="Vandervalk B.P."/>
            <person name="Mohamadi H."/>
            <person name="Chu J."/>
            <person name="Raymond A."/>
            <person name="Pleasance S."/>
            <person name="Coope R."/>
            <person name="Wildung M.R."/>
            <person name="Ritland C.E."/>
            <person name="Bousquet J."/>
            <person name="Jones S.J."/>
            <person name="Bohlmann J."/>
            <person name="Birol I."/>
        </authorList>
    </citation>
    <scope>NUCLEOTIDE SEQUENCE [LARGE SCALE GENOMIC DNA]</scope>
    <source>
        <tissue evidence="1">Flushing bud</tissue>
    </source>
</reference>
<organism evidence="1">
    <name type="scientific">Picea glauca</name>
    <name type="common">White spruce</name>
    <name type="synonym">Pinus glauca</name>
    <dbReference type="NCBI Taxonomy" id="3330"/>
    <lineage>
        <taxon>Eukaryota</taxon>
        <taxon>Viridiplantae</taxon>
        <taxon>Streptophyta</taxon>
        <taxon>Embryophyta</taxon>
        <taxon>Tracheophyta</taxon>
        <taxon>Spermatophyta</taxon>
        <taxon>Pinopsida</taxon>
        <taxon>Pinidae</taxon>
        <taxon>Conifers I</taxon>
        <taxon>Pinales</taxon>
        <taxon>Pinaceae</taxon>
        <taxon>Picea</taxon>
    </lineage>
</organism>
<gene>
    <name evidence="1" type="ORF">ABT39_MTgene4722</name>
</gene>
<keyword evidence="1" id="KW-0496">Mitochondrion</keyword>
<name>A0A101M0K2_PICGL</name>
<dbReference type="EMBL" id="LKAM01000005">
    <property type="protein sequence ID" value="KUM48707.1"/>
    <property type="molecule type" value="Genomic_DNA"/>
</dbReference>
<geneLocation type="mitochondrion" evidence="1"/>
<evidence type="ECO:0000313" key="1">
    <source>
        <dbReference type="EMBL" id="KUM48707.1"/>
    </source>
</evidence>
<comment type="caution">
    <text evidence="1">The sequence shown here is derived from an EMBL/GenBank/DDBJ whole genome shotgun (WGS) entry which is preliminary data.</text>
</comment>
<sequence>MLLSTVSGSAAVGYETGTGAALATFDLAIATGAFGKGGLDQDFSTI</sequence>
<dbReference type="AlphaFoldDB" id="A0A101M0K2"/>